<feature type="chain" id="PRO_5012409631" description="Cytochrome c domain-containing protein" evidence="1">
    <location>
        <begin position="20"/>
        <end position="123"/>
    </location>
</feature>
<proteinExistence type="predicted"/>
<evidence type="ECO:0000256" key="1">
    <source>
        <dbReference type="SAM" id="SignalP"/>
    </source>
</evidence>
<evidence type="ECO:0000313" key="3">
    <source>
        <dbReference type="Proteomes" id="UP000184418"/>
    </source>
</evidence>
<dbReference type="OrthoDB" id="1524066at2"/>
<dbReference type="AlphaFoldDB" id="A0A1M6CY73"/>
<evidence type="ECO:0008006" key="4">
    <source>
        <dbReference type="Google" id="ProtNLM"/>
    </source>
</evidence>
<gene>
    <name evidence="2" type="ORF">SAMN02745146_1313</name>
</gene>
<dbReference type="EMBL" id="FQYN01000002">
    <property type="protein sequence ID" value="SHI65936.1"/>
    <property type="molecule type" value="Genomic_DNA"/>
</dbReference>
<dbReference type="STRING" id="1121955.SAMN02745146_1313"/>
<protein>
    <recommendedName>
        <fullName evidence="4">Cytochrome c domain-containing protein</fullName>
    </recommendedName>
</protein>
<sequence length="123" mass="13505">MLSRRFFLLLLLLSAGSCAYDNAEELLERNPPPVCEDVAVTYSGIISPLLDQHCRSCHNRQDRQGNIDLDGHQAAKRYADNGLLVGVTSHALGFEPMPKNAAKLSDCDLSRIRKWVAAGAPDN</sequence>
<evidence type="ECO:0000313" key="2">
    <source>
        <dbReference type="EMBL" id="SHI65936.1"/>
    </source>
</evidence>
<dbReference type="RefSeq" id="WP_073106774.1">
    <property type="nucleotide sequence ID" value="NZ_FQYN01000002.1"/>
</dbReference>
<reference evidence="2 3" key="1">
    <citation type="submission" date="2016-11" db="EMBL/GenBank/DDBJ databases">
        <authorList>
            <person name="Jaros S."/>
            <person name="Januszkiewicz K."/>
            <person name="Wedrychowicz H."/>
        </authorList>
    </citation>
    <scope>NUCLEOTIDE SEQUENCE [LARGE SCALE GENOMIC DNA]</scope>
    <source>
        <strain evidence="2 3">DSM 21074</strain>
    </source>
</reference>
<dbReference type="PROSITE" id="PS51257">
    <property type="entry name" value="PROKAR_LIPOPROTEIN"/>
    <property type="match status" value="1"/>
</dbReference>
<feature type="signal peptide" evidence="1">
    <location>
        <begin position="1"/>
        <end position="19"/>
    </location>
</feature>
<organism evidence="2 3">
    <name type="scientific">Hymenobacter daecheongensis DSM 21074</name>
    <dbReference type="NCBI Taxonomy" id="1121955"/>
    <lineage>
        <taxon>Bacteria</taxon>
        <taxon>Pseudomonadati</taxon>
        <taxon>Bacteroidota</taxon>
        <taxon>Cytophagia</taxon>
        <taxon>Cytophagales</taxon>
        <taxon>Hymenobacteraceae</taxon>
        <taxon>Hymenobacter</taxon>
    </lineage>
</organism>
<keyword evidence="1" id="KW-0732">Signal</keyword>
<accession>A0A1M6CY73</accession>
<dbReference type="Proteomes" id="UP000184418">
    <property type="component" value="Unassembled WGS sequence"/>
</dbReference>
<keyword evidence="3" id="KW-1185">Reference proteome</keyword>
<name>A0A1M6CY73_9BACT</name>